<dbReference type="Pfam" id="PF01593">
    <property type="entry name" value="Amino_oxidase"/>
    <property type="match status" value="1"/>
</dbReference>
<dbReference type="NCBIfam" id="TIGR00562">
    <property type="entry name" value="proto_IX_ox"/>
    <property type="match status" value="1"/>
</dbReference>
<dbReference type="AlphaFoldDB" id="A0A7W1XSD9"/>
<dbReference type="PANTHER" id="PTHR42923:SF3">
    <property type="entry name" value="PROTOPORPHYRINOGEN OXIDASE"/>
    <property type="match status" value="1"/>
</dbReference>
<evidence type="ECO:0000256" key="11">
    <source>
        <dbReference type="RuleBase" id="RU364052"/>
    </source>
</evidence>
<feature type="domain" description="Amine oxidase" evidence="12">
    <location>
        <begin position="15"/>
        <end position="463"/>
    </location>
</feature>
<dbReference type="GO" id="GO:0005737">
    <property type="term" value="C:cytoplasm"/>
    <property type="evidence" value="ECO:0007669"/>
    <property type="project" value="UniProtKB-SubCell"/>
</dbReference>
<dbReference type="UniPathway" id="UPA00252"/>
<evidence type="ECO:0000256" key="5">
    <source>
        <dbReference type="ARBA" id="ARBA00012402"/>
    </source>
</evidence>
<comment type="subcellular location">
    <subcellularLocation>
        <location evidence="11">Cytoplasm</location>
    </subcellularLocation>
</comment>
<keyword evidence="14" id="KW-1185">Reference proteome</keyword>
<keyword evidence="11" id="KW-0963">Cytoplasm</keyword>
<dbReference type="RefSeq" id="WP_181739744.1">
    <property type="nucleotide sequence ID" value="NZ_JACEOL010000029.1"/>
</dbReference>
<comment type="catalytic activity">
    <reaction evidence="1">
        <text>coproporphyrinogen III + 3 O2 = coproporphyrin III + 3 H2O2</text>
        <dbReference type="Rhea" id="RHEA:43436"/>
        <dbReference type="ChEBI" id="CHEBI:15379"/>
        <dbReference type="ChEBI" id="CHEBI:16240"/>
        <dbReference type="ChEBI" id="CHEBI:57309"/>
        <dbReference type="ChEBI" id="CHEBI:131725"/>
        <dbReference type="EC" id="1.3.3.15"/>
    </reaction>
    <physiologicalReaction direction="left-to-right" evidence="1">
        <dbReference type="Rhea" id="RHEA:43437"/>
    </physiologicalReaction>
</comment>
<dbReference type="EMBL" id="JACEOL010000029">
    <property type="protein sequence ID" value="MBA4602326.1"/>
    <property type="molecule type" value="Genomic_DNA"/>
</dbReference>
<evidence type="ECO:0000259" key="12">
    <source>
        <dbReference type="Pfam" id="PF01593"/>
    </source>
</evidence>
<gene>
    <name evidence="13" type="primary">hemY</name>
    <name evidence="13" type="ORF">H2C83_08350</name>
</gene>
<dbReference type="InterPro" id="IPR004572">
    <property type="entry name" value="Protoporphyrinogen_oxidase"/>
</dbReference>
<dbReference type="InterPro" id="IPR002937">
    <property type="entry name" value="Amino_oxidase"/>
</dbReference>
<organism evidence="13 14">
    <name type="scientific">Thermoactinomyces mirandus</name>
    <dbReference type="NCBI Taxonomy" id="2756294"/>
    <lineage>
        <taxon>Bacteria</taxon>
        <taxon>Bacillati</taxon>
        <taxon>Bacillota</taxon>
        <taxon>Bacilli</taxon>
        <taxon>Bacillales</taxon>
        <taxon>Thermoactinomycetaceae</taxon>
        <taxon>Thermoactinomyces</taxon>
    </lineage>
</organism>
<evidence type="ECO:0000256" key="4">
    <source>
        <dbReference type="ARBA" id="ARBA00008310"/>
    </source>
</evidence>
<dbReference type="SUPFAM" id="SSF54373">
    <property type="entry name" value="FAD-linked reductases, C-terminal domain"/>
    <property type="match status" value="1"/>
</dbReference>
<evidence type="ECO:0000256" key="2">
    <source>
        <dbReference type="ARBA" id="ARBA00001974"/>
    </source>
</evidence>
<sequence length="467" mass="52011">MTSKTPRIAIVGGGITGLSAAFYLQKELKEKGLNWQVTLLESSDRLGGKIKTVTHNGFIMEQGPDSILERKTSARELIKELGLEDELVNNETGQAYILHSDKLFPIPEGAVMGVPTKLTPFALTPLVSPMGKVRALADLFLPRSKNLQLEDQSIGSFFRRRLGDEVVDRIIEPLLSGIYAGDIDKMSLMTILPQFAEMEKKYRSLILAMASTGSPKKKKGKAKGAFITLKKGLYSMVKAIEEQLTEVSVIKGDPLKRIEKDRQGYRLHLTNGEPLQADAVIMATPHRVTSEVLGNNDFLEPLRSQPVSVGTILLAYPEDAVHLDKEGTGFIVPRAEPYTITACTWINRKWPHTTPPGKALLRCYVGRDGEDDIVDKPDDELVEIAISDLKRIIPITSDPEFTYVTHWKSAMPQFVIEHQDWLKRLKQNMEIQYPGIFLIGSSYMGSGIPDCVEQGKNEAKHVIKYLS</sequence>
<dbReference type="GO" id="GO:0004729">
    <property type="term" value="F:oxygen-dependent protoporphyrinogen oxidase activity"/>
    <property type="evidence" value="ECO:0007669"/>
    <property type="project" value="UniProtKB-UniRule"/>
</dbReference>
<evidence type="ECO:0000256" key="3">
    <source>
        <dbReference type="ARBA" id="ARBA00004744"/>
    </source>
</evidence>
<comment type="caution">
    <text evidence="13">The sequence shown here is derived from an EMBL/GenBank/DDBJ whole genome shotgun (WGS) entry which is preliminary data.</text>
</comment>
<comment type="function">
    <text evidence="11">Involved in coproporphyrin-dependent heme b biosynthesis. Catalyzes the oxidation of coproporphyrinogen III to coproporphyrin III.</text>
</comment>
<protein>
    <recommendedName>
        <fullName evidence="6 11">Coproporphyrinogen III oxidase</fullName>
        <ecNumber evidence="5 11">1.3.3.15</ecNumber>
    </recommendedName>
</protein>
<dbReference type="GO" id="GO:0006783">
    <property type="term" value="P:heme biosynthetic process"/>
    <property type="evidence" value="ECO:0007669"/>
    <property type="project" value="UniProtKB-UniRule"/>
</dbReference>
<keyword evidence="8 11" id="KW-0274">FAD</keyword>
<dbReference type="SUPFAM" id="SSF51905">
    <property type="entry name" value="FAD/NAD(P)-binding domain"/>
    <property type="match status" value="1"/>
</dbReference>
<keyword evidence="10 11" id="KW-0350">Heme biosynthesis</keyword>
<evidence type="ECO:0000256" key="1">
    <source>
        <dbReference type="ARBA" id="ARBA00001755"/>
    </source>
</evidence>
<evidence type="ECO:0000256" key="7">
    <source>
        <dbReference type="ARBA" id="ARBA00022630"/>
    </source>
</evidence>
<keyword evidence="7 11" id="KW-0285">Flavoprotein</keyword>
<keyword evidence="9 11" id="KW-0560">Oxidoreductase</keyword>
<dbReference type="InterPro" id="IPR050464">
    <property type="entry name" value="Zeta_carotene_desat/Oxidored"/>
</dbReference>
<reference evidence="13 14" key="1">
    <citation type="submission" date="2020-07" db="EMBL/GenBank/DDBJ databases">
        <title>Thermoactinomyces phylogeny.</title>
        <authorList>
            <person name="Dunlap C."/>
        </authorList>
    </citation>
    <scope>NUCLEOTIDE SEQUENCE [LARGE SCALE GENOMIC DNA]</scope>
    <source>
        <strain evidence="13 14">AMNI-1</strain>
    </source>
</reference>
<evidence type="ECO:0000256" key="10">
    <source>
        <dbReference type="ARBA" id="ARBA00023133"/>
    </source>
</evidence>
<evidence type="ECO:0000256" key="8">
    <source>
        <dbReference type="ARBA" id="ARBA00022827"/>
    </source>
</evidence>
<dbReference type="InterPro" id="IPR036188">
    <property type="entry name" value="FAD/NAD-bd_sf"/>
</dbReference>
<evidence type="ECO:0000256" key="6">
    <source>
        <dbReference type="ARBA" id="ARBA00019046"/>
    </source>
</evidence>
<dbReference type="Gene3D" id="1.10.3110.10">
    <property type="entry name" value="protoporphyrinogen ix oxidase, domain 3"/>
    <property type="match status" value="1"/>
</dbReference>
<comment type="pathway">
    <text evidence="3 11">Porphyrin-containing compound metabolism; protoheme biosynthesis.</text>
</comment>
<accession>A0A7W1XSD9</accession>
<evidence type="ECO:0000313" key="14">
    <source>
        <dbReference type="Proteomes" id="UP000538292"/>
    </source>
</evidence>
<dbReference type="Proteomes" id="UP000538292">
    <property type="component" value="Unassembled WGS sequence"/>
</dbReference>
<comment type="cofactor">
    <cofactor evidence="2 11">
        <name>FAD</name>
        <dbReference type="ChEBI" id="CHEBI:57692"/>
    </cofactor>
</comment>
<comment type="similarity">
    <text evidence="4 11">Belongs to the protoporphyrinogen/coproporphyrinogen oxidase family. Coproporphyrinogen III oxidase subfamily.</text>
</comment>
<name>A0A7W1XSD9_9BACL</name>
<proteinExistence type="inferred from homology"/>
<dbReference type="NCBIfam" id="NF008845">
    <property type="entry name" value="PRK11883.1-5"/>
    <property type="match status" value="1"/>
</dbReference>
<dbReference type="PANTHER" id="PTHR42923">
    <property type="entry name" value="PROTOPORPHYRINOGEN OXIDASE"/>
    <property type="match status" value="1"/>
</dbReference>
<dbReference type="Gene3D" id="3.50.50.60">
    <property type="entry name" value="FAD/NAD(P)-binding domain"/>
    <property type="match status" value="1"/>
</dbReference>
<dbReference type="Gene3D" id="3.90.660.20">
    <property type="entry name" value="Protoporphyrinogen oxidase, mitochondrial, domain 2"/>
    <property type="match status" value="1"/>
</dbReference>
<evidence type="ECO:0000313" key="13">
    <source>
        <dbReference type="EMBL" id="MBA4602326.1"/>
    </source>
</evidence>
<dbReference type="EC" id="1.3.3.15" evidence="5 11"/>
<evidence type="ECO:0000256" key="9">
    <source>
        <dbReference type="ARBA" id="ARBA00023002"/>
    </source>
</evidence>